<proteinExistence type="predicted"/>
<feature type="domain" description="GAF" evidence="1">
    <location>
        <begin position="21"/>
        <end position="149"/>
    </location>
</feature>
<keyword evidence="3" id="KW-1185">Reference proteome</keyword>
<dbReference type="SUPFAM" id="SSF55781">
    <property type="entry name" value="GAF domain-like"/>
    <property type="match status" value="1"/>
</dbReference>
<name>A0A4U1C7R1_9SPHI</name>
<dbReference type="Proteomes" id="UP000310477">
    <property type="component" value="Unassembled WGS sequence"/>
</dbReference>
<dbReference type="PANTHER" id="PTHR43102">
    <property type="entry name" value="SLR1143 PROTEIN"/>
    <property type="match status" value="1"/>
</dbReference>
<comment type="caution">
    <text evidence="2">The sequence shown here is derived from an EMBL/GenBank/DDBJ whole genome shotgun (WGS) entry which is preliminary data.</text>
</comment>
<dbReference type="PANTHER" id="PTHR43102:SF2">
    <property type="entry name" value="GAF DOMAIN-CONTAINING PROTEIN"/>
    <property type="match status" value="1"/>
</dbReference>
<dbReference type="InterPro" id="IPR003018">
    <property type="entry name" value="GAF"/>
</dbReference>
<evidence type="ECO:0000313" key="2">
    <source>
        <dbReference type="EMBL" id="TKC01427.1"/>
    </source>
</evidence>
<dbReference type="AlphaFoldDB" id="A0A4U1C7R1"/>
<dbReference type="Gene3D" id="3.30.450.40">
    <property type="match status" value="1"/>
</dbReference>
<protein>
    <submittedName>
        <fullName evidence="2">GAF domain-containing sensor histidine kinase</fullName>
    </submittedName>
</protein>
<accession>A0A4U1C7R1</accession>
<dbReference type="OrthoDB" id="741455at2"/>
<keyword evidence="2" id="KW-0418">Kinase</keyword>
<organism evidence="2 3">
    <name type="scientific">Pedobacter cryotolerans</name>
    <dbReference type="NCBI Taxonomy" id="2571270"/>
    <lineage>
        <taxon>Bacteria</taxon>
        <taxon>Pseudomonadati</taxon>
        <taxon>Bacteroidota</taxon>
        <taxon>Sphingobacteriia</taxon>
        <taxon>Sphingobacteriales</taxon>
        <taxon>Sphingobacteriaceae</taxon>
        <taxon>Pedobacter</taxon>
    </lineage>
</organism>
<gene>
    <name evidence="2" type="ORF">FA045_09330</name>
</gene>
<dbReference type="RefSeq" id="WP_136876795.1">
    <property type="nucleotide sequence ID" value="NZ_SWBO01000004.1"/>
</dbReference>
<keyword evidence="2" id="KW-0808">Transferase</keyword>
<dbReference type="InterPro" id="IPR036097">
    <property type="entry name" value="HisK_dim/P_sf"/>
</dbReference>
<dbReference type="SUPFAM" id="SSF47384">
    <property type="entry name" value="Homodimeric domain of signal transducing histidine kinase"/>
    <property type="match status" value="1"/>
</dbReference>
<dbReference type="Gene3D" id="1.10.287.130">
    <property type="match status" value="1"/>
</dbReference>
<reference evidence="2 3" key="1">
    <citation type="submission" date="2019-04" db="EMBL/GenBank/DDBJ databases">
        <title>Pedobacter sp. AR-2-6 sp. nov., isolated from Arctic soil.</title>
        <authorList>
            <person name="Dahal R.H."/>
            <person name="Kim D.-U."/>
        </authorList>
    </citation>
    <scope>NUCLEOTIDE SEQUENCE [LARGE SCALE GENOMIC DNA]</scope>
    <source>
        <strain evidence="2 3">AR-2-6</strain>
    </source>
</reference>
<evidence type="ECO:0000259" key="1">
    <source>
        <dbReference type="Pfam" id="PF01590"/>
    </source>
</evidence>
<dbReference type="GO" id="GO:0000155">
    <property type="term" value="F:phosphorelay sensor kinase activity"/>
    <property type="evidence" value="ECO:0007669"/>
    <property type="project" value="InterPro"/>
</dbReference>
<dbReference type="Pfam" id="PF01590">
    <property type="entry name" value="GAF"/>
    <property type="match status" value="1"/>
</dbReference>
<dbReference type="InterPro" id="IPR029016">
    <property type="entry name" value="GAF-like_dom_sf"/>
</dbReference>
<dbReference type="EMBL" id="SWBO01000004">
    <property type="protein sequence ID" value="TKC01427.1"/>
    <property type="molecule type" value="Genomic_DNA"/>
</dbReference>
<sequence>MSTEIFRLEATRRYLDFNLNREKELDQLVMLASQICGTPISLITLMDENLQFIKAGIGADIKEMPRKTSFCTVAIETDDLMIVEDATKDVRFANIPVVADNPHIRFYASANLRSYDGFNVGTLCVYDVKPKTLSAEQRNSLIALAGQVSHIMELDLALKKLRQQNLAFMEIARIQSHELRLPVSSILGVMDLINGEKSDLNPEYLNVLNNSVIQLDEKIRTIVGYVSANSA</sequence>
<evidence type="ECO:0000313" key="3">
    <source>
        <dbReference type="Proteomes" id="UP000310477"/>
    </source>
</evidence>